<evidence type="ECO:0000313" key="7">
    <source>
        <dbReference type="EMBL" id="GCC19660.1"/>
    </source>
</evidence>
<evidence type="ECO:0000256" key="3">
    <source>
        <dbReference type="ARBA" id="ARBA00022999"/>
    </source>
</evidence>
<dbReference type="GO" id="GO:0005925">
    <property type="term" value="C:focal adhesion"/>
    <property type="evidence" value="ECO:0007669"/>
    <property type="project" value="UniProtKB-SubCell"/>
</dbReference>
<dbReference type="SMART" id="SM00462">
    <property type="entry name" value="PTB"/>
    <property type="match status" value="1"/>
</dbReference>
<feature type="compositionally biased region" description="Polar residues" evidence="5">
    <location>
        <begin position="455"/>
        <end position="464"/>
    </location>
</feature>
<gene>
    <name evidence="7" type="ORF">chiPu_0021114</name>
</gene>
<feature type="compositionally biased region" description="Polar residues" evidence="5">
    <location>
        <begin position="130"/>
        <end position="146"/>
    </location>
</feature>
<dbReference type="Gene3D" id="2.30.29.30">
    <property type="entry name" value="Pleckstrin-homology domain (PH domain)/Phosphotyrosine-binding domain (PTB)"/>
    <property type="match status" value="1"/>
</dbReference>
<dbReference type="InterPro" id="IPR036860">
    <property type="entry name" value="SH2_dom_sf"/>
</dbReference>
<reference evidence="7 8" key="1">
    <citation type="journal article" date="2018" name="Nat. Ecol. Evol.">
        <title>Shark genomes provide insights into elasmobranch evolution and the origin of vertebrates.</title>
        <authorList>
            <person name="Hara Y"/>
            <person name="Yamaguchi K"/>
            <person name="Onimaru K"/>
            <person name="Kadota M"/>
            <person name="Koyanagi M"/>
            <person name="Keeley SD"/>
            <person name="Tatsumi K"/>
            <person name="Tanaka K"/>
            <person name="Motone F"/>
            <person name="Kageyama Y"/>
            <person name="Nozu R"/>
            <person name="Adachi N"/>
            <person name="Nishimura O"/>
            <person name="Nakagawa R"/>
            <person name="Tanegashima C"/>
            <person name="Kiyatake I"/>
            <person name="Matsumoto R"/>
            <person name="Murakumo K"/>
            <person name="Nishida K"/>
            <person name="Terakita A"/>
            <person name="Kuratani S"/>
            <person name="Sato K"/>
            <person name="Hyodo S Kuraku.S."/>
        </authorList>
    </citation>
    <scope>NUCLEOTIDE SEQUENCE [LARGE SCALE GENOMIC DNA]</scope>
</reference>
<dbReference type="Pfam" id="PF00017">
    <property type="entry name" value="SH2"/>
    <property type="match status" value="1"/>
</dbReference>
<protein>
    <recommendedName>
        <fullName evidence="6">SH2 domain-containing protein</fullName>
    </recommendedName>
</protein>
<feature type="compositionally biased region" description="Low complexity" evidence="5">
    <location>
        <begin position="718"/>
        <end position="730"/>
    </location>
</feature>
<dbReference type="InterPro" id="IPR000980">
    <property type="entry name" value="SH2"/>
</dbReference>
<evidence type="ECO:0000256" key="5">
    <source>
        <dbReference type="SAM" id="MobiDB-lite"/>
    </source>
</evidence>
<dbReference type="OrthoDB" id="6273691at2759"/>
<dbReference type="SUPFAM" id="SSF50729">
    <property type="entry name" value="PH domain-like"/>
    <property type="match status" value="1"/>
</dbReference>
<evidence type="ECO:0000256" key="4">
    <source>
        <dbReference type="PROSITE-ProRule" id="PRU00191"/>
    </source>
</evidence>
<keyword evidence="3 4" id="KW-0727">SH2 domain</keyword>
<dbReference type="InterPro" id="IPR051484">
    <property type="entry name" value="Tensin_PTEN_phosphatase"/>
</dbReference>
<dbReference type="PROSITE" id="PS50001">
    <property type="entry name" value="SH2"/>
    <property type="match status" value="1"/>
</dbReference>
<dbReference type="InterPro" id="IPR033929">
    <property type="entry name" value="Tensin_PTB"/>
</dbReference>
<comment type="caution">
    <text evidence="7">The sequence shown here is derived from an EMBL/GenBank/DDBJ whole genome shotgun (WGS) entry which is preliminary data.</text>
</comment>
<dbReference type="Gene3D" id="3.30.505.10">
    <property type="entry name" value="SH2 domain"/>
    <property type="match status" value="1"/>
</dbReference>
<dbReference type="PANTHER" id="PTHR45734:SF6">
    <property type="entry name" value="TENSIN-4"/>
    <property type="match status" value="1"/>
</dbReference>
<feature type="compositionally biased region" description="Polar residues" evidence="5">
    <location>
        <begin position="237"/>
        <end position="255"/>
    </location>
</feature>
<dbReference type="Pfam" id="PF08416">
    <property type="entry name" value="PTB"/>
    <property type="match status" value="1"/>
</dbReference>
<dbReference type="OMA" id="ALVYQHC"/>
<evidence type="ECO:0000256" key="1">
    <source>
        <dbReference type="ARBA" id="ARBA00004246"/>
    </source>
</evidence>
<dbReference type="SUPFAM" id="SSF55550">
    <property type="entry name" value="SH2 domain"/>
    <property type="match status" value="1"/>
</dbReference>
<dbReference type="SMART" id="SM00252">
    <property type="entry name" value="SH2"/>
    <property type="match status" value="1"/>
</dbReference>
<feature type="compositionally biased region" description="Polar residues" evidence="5">
    <location>
        <begin position="220"/>
        <end position="230"/>
    </location>
</feature>
<name>A0A401RNJ2_CHIPU</name>
<dbReference type="Proteomes" id="UP000287033">
    <property type="component" value="Unassembled WGS sequence"/>
</dbReference>
<proteinExistence type="inferred from homology"/>
<evidence type="ECO:0000313" key="8">
    <source>
        <dbReference type="Proteomes" id="UP000287033"/>
    </source>
</evidence>
<organism evidence="7 8">
    <name type="scientific">Chiloscyllium punctatum</name>
    <name type="common">Brownbanded bambooshark</name>
    <name type="synonym">Hemiscyllium punctatum</name>
    <dbReference type="NCBI Taxonomy" id="137246"/>
    <lineage>
        <taxon>Eukaryota</taxon>
        <taxon>Metazoa</taxon>
        <taxon>Chordata</taxon>
        <taxon>Craniata</taxon>
        <taxon>Vertebrata</taxon>
        <taxon>Chondrichthyes</taxon>
        <taxon>Elasmobranchii</taxon>
        <taxon>Galeomorphii</taxon>
        <taxon>Galeoidea</taxon>
        <taxon>Orectolobiformes</taxon>
        <taxon>Hemiscylliidae</taxon>
        <taxon>Chiloscyllium</taxon>
    </lineage>
</organism>
<feature type="region of interest" description="Disordered" evidence="5">
    <location>
        <begin position="455"/>
        <end position="500"/>
    </location>
</feature>
<keyword evidence="8" id="KW-1185">Reference proteome</keyword>
<accession>A0A401RNJ2</accession>
<comment type="subcellular location">
    <subcellularLocation>
        <location evidence="1">Cell junction</location>
        <location evidence="1">Focal adhesion</location>
    </subcellularLocation>
</comment>
<dbReference type="STRING" id="137246.A0A401RNJ2"/>
<dbReference type="InterPro" id="IPR006020">
    <property type="entry name" value="PTB/PI_dom"/>
</dbReference>
<evidence type="ECO:0000256" key="2">
    <source>
        <dbReference type="ARBA" id="ARBA00007881"/>
    </source>
</evidence>
<evidence type="ECO:0000259" key="6">
    <source>
        <dbReference type="PROSITE" id="PS50001"/>
    </source>
</evidence>
<feature type="region of interest" description="Disordered" evidence="5">
    <location>
        <begin position="117"/>
        <end position="155"/>
    </location>
</feature>
<feature type="region of interest" description="Disordered" evidence="5">
    <location>
        <begin position="1"/>
        <end position="24"/>
    </location>
</feature>
<dbReference type="InterPro" id="IPR013625">
    <property type="entry name" value="PTB"/>
</dbReference>
<dbReference type="CDD" id="cd01213">
    <property type="entry name" value="PTB_tensin"/>
    <property type="match status" value="1"/>
</dbReference>
<dbReference type="EMBL" id="BEZZ01003377">
    <property type="protein sequence ID" value="GCC19660.1"/>
    <property type="molecule type" value="Genomic_DNA"/>
</dbReference>
<feature type="region of interest" description="Disordered" evidence="5">
    <location>
        <begin position="220"/>
        <end position="258"/>
    </location>
</feature>
<dbReference type="PANTHER" id="PTHR45734">
    <property type="entry name" value="TENSIN"/>
    <property type="match status" value="1"/>
</dbReference>
<dbReference type="AlphaFoldDB" id="A0A401RNJ2"/>
<feature type="region of interest" description="Disordered" evidence="5">
    <location>
        <begin position="711"/>
        <end position="732"/>
    </location>
</feature>
<dbReference type="InterPro" id="IPR011993">
    <property type="entry name" value="PH-like_dom_sf"/>
</dbReference>
<sequence length="870" mass="94509">MKDRGFLSDTMSRHTVHVNRSQSSCTSPRVETIVLSGSSVNRSQSKASYPDPEHISRGSHCPPVRWVCREISPPYPSCPLQNKPEPGLGRSQTFMVNFVTNQKPPIHDGCRRIMTTRVKPQPDPQEVPKPSQQARSSSETSKSNCAGNDPLSPTLDATIENLNNLILELDPTFQPIGTRDQGNGFVSGNSRFLDRANEEAPLDGHHPGILIYDEWDSGRTSNSLHSSTSINDDHQSDSLGIQTTGTSTNPQNRRLPNSFGYNRFDGGQLRSAPCSLPAFSGSTGSPDCNSSLGFQSVNTFPGQTGQSSQGTAVSSKQRQGIVCSAPVSISPQQGSCPIPVPASSNYTLASASSLPSAHEQYAASPLHTRTHRAAAATPYLSTSAGSEHTLQTDHTSHTDSAISLLSTSPAWDTLGSSQSLLSDDGEAGRIFRSTGSTYGSSGSFVNLTSPYTASPSSYKSSLSDQHLHQAPGHPADYRTVPRSRGKGDHTGQPSASGSTLDRPVVAHVKDHSNSCPPSAASSWTDIPILLVNGSTQYLERDIHKLKNERRQSSSSSTPSLPLNSCSNLPFAKASSTPSLKDLQCEIQPTVKFVQDTSKYWYKPNISRHQAVEMLKDKEPGAFVIRESSTYVGSFGLAMKVSSGDLRNSEAKPDLPPDLIRHFLIEFSRKGVCLKGCPQEPYFGSLSALVYQHCITTMSLPCKLRLPDKDYLNDKSEGSTPDSTDSSTSPPRKQSAACCVLYLSSITMESLTGPQAVLKAASATLEQEPRPQPTVVQFKVTDQGITLTDSKRKLFFRRHYPANSVNHCGLDPLQRKWRKDNEPSRLFAFVAKKPGNSLENVCHLFAEFEQEHSAHFIINLVSKVVLEPNRM</sequence>
<feature type="domain" description="SH2" evidence="6">
    <location>
        <begin position="600"/>
        <end position="707"/>
    </location>
</feature>
<comment type="similarity">
    <text evidence="2">Belongs to the PTEN phosphatase protein family.</text>
</comment>